<dbReference type="Gene3D" id="1.25.40.390">
    <property type="match status" value="1"/>
</dbReference>
<dbReference type="AlphaFoldDB" id="A0A6N8J4H2"/>
<gene>
    <name evidence="1" type="ORF">GO495_00530</name>
</gene>
<dbReference type="PROSITE" id="PS51257">
    <property type="entry name" value="PROKAR_LIPOPROTEIN"/>
    <property type="match status" value="1"/>
</dbReference>
<organism evidence="1 2">
    <name type="scientific">Chitinophaga oryziterrae</name>
    <dbReference type="NCBI Taxonomy" id="1031224"/>
    <lineage>
        <taxon>Bacteria</taxon>
        <taxon>Pseudomonadati</taxon>
        <taxon>Bacteroidota</taxon>
        <taxon>Chitinophagia</taxon>
        <taxon>Chitinophagales</taxon>
        <taxon>Chitinophagaceae</taxon>
        <taxon>Chitinophaga</taxon>
    </lineage>
</organism>
<dbReference type="EMBL" id="WRXO01000001">
    <property type="protein sequence ID" value="MVT39052.1"/>
    <property type="molecule type" value="Genomic_DNA"/>
</dbReference>
<dbReference type="Pfam" id="PF12771">
    <property type="entry name" value="SusD-like_2"/>
    <property type="match status" value="1"/>
</dbReference>
<proteinExistence type="predicted"/>
<evidence type="ECO:0000313" key="1">
    <source>
        <dbReference type="EMBL" id="MVT39052.1"/>
    </source>
</evidence>
<dbReference type="InterPro" id="IPR041662">
    <property type="entry name" value="SusD-like_2"/>
</dbReference>
<name>A0A6N8J4H2_9BACT</name>
<keyword evidence="1" id="KW-0449">Lipoprotein</keyword>
<keyword evidence="2" id="KW-1185">Reference proteome</keyword>
<accession>A0A6N8J4H2</accession>
<dbReference type="RefSeq" id="WP_157297757.1">
    <property type="nucleotide sequence ID" value="NZ_BAAAZB010000005.1"/>
</dbReference>
<dbReference type="OrthoDB" id="614457at2"/>
<comment type="caution">
    <text evidence="1">The sequence shown here is derived from an EMBL/GenBank/DDBJ whole genome shotgun (WGS) entry which is preliminary data.</text>
</comment>
<dbReference type="SUPFAM" id="SSF48452">
    <property type="entry name" value="TPR-like"/>
    <property type="match status" value="1"/>
</dbReference>
<evidence type="ECO:0000313" key="2">
    <source>
        <dbReference type="Proteomes" id="UP000468388"/>
    </source>
</evidence>
<reference evidence="1 2" key="1">
    <citation type="submission" date="2019-12" db="EMBL/GenBank/DDBJ databases">
        <title>The draft genomic sequence of strain Chitinophaga oryziterrae JCM 16595.</title>
        <authorList>
            <person name="Zhang X."/>
        </authorList>
    </citation>
    <scope>NUCLEOTIDE SEQUENCE [LARGE SCALE GENOMIC DNA]</scope>
    <source>
        <strain evidence="1 2">JCM 16595</strain>
    </source>
</reference>
<dbReference type="InterPro" id="IPR011990">
    <property type="entry name" value="TPR-like_helical_dom_sf"/>
</dbReference>
<protein>
    <submittedName>
        <fullName evidence="1">SusD/RagB family nutrient-binding outer membrane lipoprotein</fullName>
    </submittedName>
</protein>
<dbReference type="Proteomes" id="UP000468388">
    <property type="component" value="Unassembled WGS sequence"/>
</dbReference>
<sequence>MFKRYKIIAIILCSFSATSCKKGWIDINYNPLQLTETNATPDLMLPNMLINSMSAVNNDMIAEWMGYWAYGQYPSGQSYLTYYMMDNSQFGSSSPDVTLFLFEKNAQQHGQPYYSGIAKVLKALQWSRAVDNNNNMPYQDAGNIEIRKPRYDNGQFIYEDLMKQLDSAIILIHDAQQDKALHISVADIMFHGNKDKWFRFINTLKLRLLMHQACRSDRETYIKAELAKIVAQGSGFLASGEDADMNPGFTVDKPSKYYARYSAYDVYNRYSLNIGNIWINNWEIASANVTALNMLKENNDPRLGFFYGPARVPLPAGAPEPFTQPGDQQYRGNKYGLPIDEAIYPYQRTEYVSQVGGVRTYRTAVSPVSTGIVKGYDMDCWIMTSIESLFLQAEAIQRGWMTGDPETAYKNAVKESFRWLNVGGNSNTPSLSDAAFDNWYTSEVSNAKVNWAAATDKYKLLMFQKYMAFNGIEPFESWVDYRRNGAFPDIPLSYDPGRVGNTMPVRAPYPVQELIQNKENLLAQGTIDIFTSKIWWMP</sequence>